<gene>
    <name evidence="1" type="ORF">IE81DRAFT_142428</name>
</gene>
<evidence type="ECO:0000313" key="1">
    <source>
        <dbReference type="EMBL" id="PWN42101.1"/>
    </source>
</evidence>
<dbReference type="Proteomes" id="UP000245783">
    <property type="component" value="Unassembled WGS sequence"/>
</dbReference>
<organism evidence="1 2">
    <name type="scientific">Ceraceosorus guamensis</name>
    <dbReference type="NCBI Taxonomy" id="1522189"/>
    <lineage>
        <taxon>Eukaryota</taxon>
        <taxon>Fungi</taxon>
        <taxon>Dikarya</taxon>
        <taxon>Basidiomycota</taxon>
        <taxon>Ustilaginomycotina</taxon>
        <taxon>Exobasidiomycetes</taxon>
        <taxon>Ceraceosorales</taxon>
        <taxon>Ceraceosoraceae</taxon>
        <taxon>Ceraceosorus</taxon>
    </lineage>
</organism>
<dbReference type="EMBL" id="KZ819383">
    <property type="protein sequence ID" value="PWN42101.1"/>
    <property type="molecule type" value="Genomic_DNA"/>
</dbReference>
<reference evidence="1 2" key="1">
    <citation type="journal article" date="2018" name="Mol. Biol. Evol.">
        <title>Broad Genomic Sampling Reveals a Smut Pathogenic Ancestry of the Fungal Clade Ustilaginomycotina.</title>
        <authorList>
            <person name="Kijpornyongpan T."/>
            <person name="Mondo S.J."/>
            <person name="Barry K."/>
            <person name="Sandor L."/>
            <person name="Lee J."/>
            <person name="Lipzen A."/>
            <person name="Pangilinan J."/>
            <person name="LaButti K."/>
            <person name="Hainaut M."/>
            <person name="Henrissat B."/>
            <person name="Grigoriev I.V."/>
            <person name="Spatafora J.W."/>
            <person name="Aime M.C."/>
        </authorList>
    </citation>
    <scope>NUCLEOTIDE SEQUENCE [LARGE SCALE GENOMIC DNA]</scope>
    <source>
        <strain evidence="1 2">MCA 4658</strain>
    </source>
</reference>
<name>A0A316W0N4_9BASI</name>
<dbReference type="AlphaFoldDB" id="A0A316W0N4"/>
<protein>
    <submittedName>
        <fullName evidence="1">Uncharacterized protein</fullName>
    </submittedName>
</protein>
<sequence>MSGEQAKQVRCRIASFFSTKYAKVMCCTGLAVTLYLRVPAGLRPTRATDDVMAKCCLPCATSRARTRRAWRFYLDHSRSLYFGMNVGMTCSSSWLEPPRCVLIKLMHIGTNSEWRKWQGRDSIIDRLEDVRTPL</sequence>
<dbReference type="InParanoid" id="A0A316W0N4"/>
<evidence type="ECO:0000313" key="2">
    <source>
        <dbReference type="Proteomes" id="UP000245783"/>
    </source>
</evidence>
<accession>A0A316W0N4</accession>
<dbReference type="GeneID" id="37032235"/>
<proteinExistence type="predicted"/>
<keyword evidence="2" id="KW-1185">Reference proteome</keyword>
<dbReference type="RefSeq" id="XP_025369261.1">
    <property type="nucleotide sequence ID" value="XM_025510365.1"/>
</dbReference>